<evidence type="ECO:0000313" key="3">
    <source>
        <dbReference type="Proteomes" id="UP000823399"/>
    </source>
</evidence>
<accession>A0A9P7JLV8</accession>
<keyword evidence="3" id="KW-1185">Reference proteome</keyword>
<comment type="caution">
    <text evidence="2">The sequence shown here is derived from an EMBL/GenBank/DDBJ whole genome shotgun (WGS) entry which is preliminary data.</text>
</comment>
<protein>
    <submittedName>
        <fullName evidence="2">Uncharacterized protein</fullName>
    </submittedName>
</protein>
<dbReference type="RefSeq" id="XP_041284908.1">
    <property type="nucleotide sequence ID" value="XM_041444394.1"/>
</dbReference>
<gene>
    <name evidence="2" type="ORF">F5147DRAFT_841584</name>
</gene>
<sequence length="329" mass="35999">MAVAEDAFKLLGRVADAFDDPSSRESRKEFRINTIKIRRPQTSRSSQESQDRHACYARRGPSFFDISYIYDDDELADMASMTANRSCASSSETIKSLAGITSHDDAFYAFDDTISLDESPCSEMTKMLSPSSSPLDRLNNLARAELKKTGWFERPDQWSIVNMGLSSPMTHTRGPISPPKTPPATLSPILPSTLAITTVPLPSFAQIPSPDSPIQTHSPASFKASTPNGKYSSSSRDSFPDFSTLSYAPRSEPEPPRRFGVSSRVKQLMKRVLHVNVGVHPSRRSRQSLLVGVGLRPASMAGGSSGTWAFASIGSTHTQAGNRWSGLWH</sequence>
<evidence type="ECO:0000313" key="2">
    <source>
        <dbReference type="EMBL" id="KAG2086389.1"/>
    </source>
</evidence>
<dbReference type="AlphaFoldDB" id="A0A9P7JLV8"/>
<feature type="region of interest" description="Disordered" evidence="1">
    <location>
        <begin position="169"/>
        <end position="188"/>
    </location>
</feature>
<feature type="compositionally biased region" description="Polar residues" evidence="1">
    <location>
        <begin position="212"/>
        <end position="231"/>
    </location>
</feature>
<dbReference type="OrthoDB" id="2690876at2759"/>
<dbReference type="EMBL" id="JABBWM010000146">
    <property type="protein sequence ID" value="KAG2086389.1"/>
    <property type="molecule type" value="Genomic_DNA"/>
</dbReference>
<reference evidence="2" key="1">
    <citation type="journal article" date="2020" name="New Phytol.">
        <title>Comparative genomics reveals dynamic genome evolution in host specialist ectomycorrhizal fungi.</title>
        <authorList>
            <person name="Lofgren L.A."/>
            <person name="Nguyen N.H."/>
            <person name="Vilgalys R."/>
            <person name="Ruytinx J."/>
            <person name="Liao H.L."/>
            <person name="Branco S."/>
            <person name="Kuo A."/>
            <person name="LaButti K."/>
            <person name="Lipzen A."/>
            <person name="Andreopoulos W."/>
            <person name="Pangilinan J."/>
            <person name="Riley R."/>
            <person name="Hundley H."/>
            <person name="Na H."/>
            <person name="Barry K."/>
            <person name="Grigoriev I.V."/>
            <person name="Stajich J.E."/>
            <person name="Kennedy P.G."/>
        </authorList>
    </citation>
    <scope>NUCLEOTIDE SEQUENCE</scope>
    <source>
        <strain evidence="2">FC423</strain>
    </source>
</reference>
<organism evidence="2 3">
    <name type="scientific">Suillus discolor</name>
    <dbReference type="NCBI Taxonomy" id="1912936"/>
    <lineage>
        <taxon>Eukaryota</taxon>
        <taxon>Fungi</taxon>
        <taxon>Dikarya</taxon>
        <taxon>Basidiomycota</taxon>
        <taxon>Agaricomycotina</taxon>
        <taxon>Agaricomycetes</taxon>
        <taxon>Agaricomycetidae</taxon>
        <taxon>Boletales</taxon>
        <taxon>Suillineae</taxon>
        <taxon>Suillaceae</taxon>
        <taxon>Suillus</taxon>
    </lineage>
</organism>
<dbReference type="GeneID" id="64706653"/>
<feature type="compositionally biased region" description="Low complexity" evidence="1">
    <location>
        <begin position="232"/>
        <end position="243"/>
    </location>
</feature>
<feature type="region of interest" description="Disordered" evidence="1">
    <location>
        <begin position="206"/>
        <end position="259"/>
    </location>
</feature>
<proteinExistence type="predicted"/>
<evidence type="ECO:0000256" key="1">
    <source>
        <dbReference type="SAM" id="MobiDB-lite"/>
    </source>
</evidence>
<name>A0A9P7JLV8_9AGAM</name>
<dbReference type="Proteomes" id="UP000823399">
    <property type="component" value="Unassembled WGS sequence"/>
</dbReference>